<evidence type="ECO:0000259" key="1">
    <source>
        <dbReference type="PROSITE" id="PS51819"/>
    </source>
</evidence>
<dbReference type="SUPFAM" id="SSF54593">
    <property type="entry name" value="Glyoxalase/Bleomycin resistance protein/Dihydroxybiphenyl dioxygenase"/>
    <property type="match status" value="1"/>
</dbReference>
<proteinExistence type="predicted"/>
<dbReference type="Gene3D" id="3.10.180.10">
    <property type="entry name" value="2,3-Dihydroxybiphenyl 1,2-Dioxygenase, domain 1"/>
    <property type="match status" value="1"/>
</dbReference>
<dbReference type="InterPro" id="IPR004360">
    <property type="entry name" value="Glyas_Fos-R_dOase_dom"/>
</dbReference>
<dbReference type="PANTHER" id="PTHR33993">
    <property type="entry name" value="GLYOXALASE-RELATED"/>
    <property type="match status" value="1"/>
</dbReference>
<gene>
    <name evidence="2" type="ORF">XthCFBP4691_01550</name>
</gene>
<dbReference type="PROSITE" id="PS51819">
    <property type="entry name" value="VOC"/>
    <property type="match status" value="1"/>
</dbReference>
<dbReference type="Proteomes" id="UP000239898">
    <property type="component" value="Unassembled WGS sequence"/>
</dbReference>
<reference evidence="2 3" key="1">
    <citation type="submission" date="2016-08" db="EMBL/GenBank/DDBJ databases">
        <title>Evolution of the type three secretion system and type three effector repertoires in Xanthomonas.</title>
        <authorList>
            <person name="Merda D."/>
            <person name="Briand M."/>
            <person name="Bosis E."/>
            <person name="Rousseau C."/>
            <person name="Portier P."/>
            <person name="Jacques M.-A."/>
            <person name="Fischer-Le Saux M."/>
        </authorList>
    </citation>
    <scope>NUCLEOTIDE SEQUENCE [LARGE SCALE GENOMIC DNA]</scope>
    <source>
        <strain evidence="2 3">CFBP 4691</strain>
    </source>
</reference>
<dbReference type="CDD" id="cd07247">
    <property type="entry name" value="SgaA_N_like"/>
    <property type="match status" value="1"/>
</dbReference>
<dbReference type="Pfam" id="PF00903">
    <property type="entry name" value="Glyoxalase"/>
    <property type="match status" value="1"/>
</dbReference>
<dbReference type="InterPro" id="IPR029068">
    <property type="entry name" value="Glyas_Bleomycin-R_OHBP_Dase"/>
</dbReference>
<dbReference type="PANTHER" id="PTHR33993:SF2">
    <property type="entry name" value="VOC DOMAIN-CONTAINING PROTEIN"/>
    <property type="match status" value="1"/>
</dbReference>
<organism evidence="2 3">
    <name type="scientific">Xanthomonas theicola</name>
    <dbReference type="NCBI Taxonomy" id="56464"/>
    <lineage>
        <taxon>Bacteria</taxon>
        <taxon>Pseudomonadati</taxon>
        <taxon>Pseudomonadota</taxon>
        <taxon>Gammaproteobacteria</taxon>
        <taxon>Lysobacterales</taxon>
        <taxon>Lysobacteraceae</taxon>
        <taxon>Xanthomonas</taxon>
    </lineage>
</organism>
<dbReference type="InterPro" id="IPR052164">
    <property type="entry name" value="Anthracycline_SecMetBiosynth"/>
</dbReference>
<keyword evidence="3" id="KW-1185">Reference proteome</keyword>
<dbReference type="RefSeq" id="WP_128418797.1">
    <property type="nucleotide sequence ID" value="NZ_CP049017.1"/>
</dbReference>
<dbReference type="OrthoDB" id="8776491at2"/>
<dbReference type="AlphaFoldDB" id="A0A2S6ZLH9"/>
<dbReference type="EMBL" id="MIGX01000003">
    <property type="protein sequence ID" value="PPT93095.1"/>
    <property type="molecule type" value="Genomic_DNA"/>
</dbReference>
<accession>A0A2S6ZLH9</accession>
<evidence type="ECO:0000313" key="3">
    <source>
        <dbReference type="Proteomes" id="UP000239898"/>
    </source>
</evidence>
<evidence type="ECO:0000313" key="2">
    <source>
        <dbReference type="EMBL" id="PPT93095.1"/>
    </source>
</evidence>
<sequence length="128" mass="13485">MNPISYFEIPVHDLERAIAFYGAVFGHAFERTDVDGNAMAFFPYAPDRPGASGALAQGDSYLPGKSGARLYFAVHDIQATLDKAVGAGGRVLYPPTQVGAFGEVAEIEDSEGNCIALHATPPAPDTAQ</sequence>
<feature type="domain" description="VOC" evidence="1">
    <location>
        <begin position="3"/>
        <end position="120"/>
    </location>
</feature>
<comment type="caution">
    <text evidence="2">The sequence shown here is derived from an EMBL/GenBank/DDBJ whole genome shotgun (WGS) entry which is preliminary data.</text>
</comment>
<protein>
    <submittedName>
        <fullName evidence="2">Glyoxalase</fullName>
    </submittedName>
</protein>
<dbReference type="InterPro" id="IPR037523">
    <property type="entry name" value="VOC_core"/>
</dbReference>
<name>A0A2S6ZLH9_9XANT</name>